<evidence type="ECO:0000256" key="3">
    <source>
        <dbReference type="ARBA" id="ARBA00022516"/>
    </source>
</evidence>
<dbReference type="EC" id="1.3.1.9" evidence="8"/>
<keyword evidence="4" id="KW-0276">Fatty acid metabolism</keyword>
<dbReference type="NCBIfam" id="NF005908">
    <property type="entry name" value="PRK07889.1"/>
    <property type="match status" value="1"/>
</dbReference>
<evidence type="ECO:0000256" key="4">
    <source>
        <dbReference type="ARBA" id="ARBA00022832"/>
    </source>
</evidence>
<keyword evidence="8 10" id="KW-0520">NAD</keyword>
<comment type="pathway">
    <text evidence="1">Lipid metabolism; fatty acid biosynthesis.</text>
</comment>
<evidence type="ECO:0000256" key="9">
    <source>
        <dbReference type="PIRSR" id="PIRSR000094-2"/>
    </source>
</evidence>
<feature type="binding site" evidence="10">
    <location>
        <position position="91"/>
    </location>
    <ligand>
        <name>NAD(+)</name>
        <dbReference type="ChEBI" id="CHEBI:57540"/>
    </ligand>
</feature>
<dbReference type="GO" id="GO:0004318">
    <property type="term" value="F:enoyl-[acyl-carrier-protein] reductase (NADH) activity"/>
    <property type="evidence" value="ECO:0007669"/>
    <property type="project" value="UniProtKB-EC"/>
</dbReference>
<evidence type="ECO:0000313" key="12">
    <source>
        <dbReference type="EMBL" id="SEU36595.1"/>
    </source>
</evidence>
<dbReference type="EMBL" id="FOIJ01000022">
    <property type="protein sequence ID" value="SEU36595.1"/>
    <property type="molecule type" value="Genomic_DNA"/>
</dbReference>
<evidence type="ECO:0000256" key="8">
    <source>
        <dbReference type="PIRNR" id="PIRNR000094"/>
    </source>
</evidence>
<dbReference type="PIRSF" id="PIRSF000094">
    <property type="entry name" value="Enoyl-ACP_rdct"/>
    <property type="match status" value="1"/>
</dbReference>
<evidence type="ECO:0000256" key="11">
    <source>
        <dbReference type="SAM" id="MobiDB-lite"/>
    </source>
</evidence>
<evidence type="ECO:0000256" key="10">
    <source>
        <dbReference type="PIRSR" id="PIRSR000094-3"/>
    </source>
</evidence>
<gene>
    <name evidence="12" type="ORF">SAMN05443639_12248</name>
</gene>
<proteinExistence type="inferred from homology"/>
<feature type="binding site" evidence="10">
    <location>
        <position position="160"/>
    </location>
    <ligand>
        <name>NAD(+)</name>
        <dbReference type="ChEBI" id="CHEBI:57540"/>
    </ligand>
</feature>
<keyword evidence="5 8" id="KW-0560">Oxidoreductase</keyword>
<dbReference type="InterPro" id="IPR014358">
    <property type="entry name" value="Enoyl-ACP_Rdtase_NADH"/>
</dbReference>
<sequence length="275" mass="29186">MLLQGKKILITGVLTPQSIAYGIAEHALAQGAEIILTGFGRARSLTERSAKRLKPGTEVLELDVNKPEDFKALTASLKDKWGRVDGAVHSIAFAPEDALGGNFLNTPWESVQTAFRVSTFSLKELAVAVAPLMPSGGSIITLDFDNNVAWPIYDWMGVCKAALAATVRYLARDLGPKGIRVNALAAGPLNTVAAKGIPGFKSLEQAWGRQAPLGWDSRNSHETVGRTACALLSDWMPSTTGEQVHVDGGYHAIGAPPVDPSLDDPPEAKPAPADE</sequence>
<evidence type="ECO:0000256" key="5">
    <source>
        <dbReference type="ARBA" id="ARBA00023002"/>
    </source>
</evidence>
<dbReference type="PANTHER" id="PTHR43159:SF2">
    <property type="entry name" value="ENOYL-[ACYL-CARRIER-PROTEIN] REDUCTASE [NADH], CHLOROPLASTIC"/>
    <property type="match status" value="1"/>
</dbReference>
<accession>A0A1I0L958</accession>
<evidence type="ECO:0000256" key="7">
    <source>
        <dbReference type="ARBA" id="ARBA00023160"/>
    </source>
</evidence>
<dbReference type="GO" id="GO:0006633">
    <property type="term" value="P:fatty acid biosynthetic process"/>
    <property type="evidence" value="ECO:0007669"/>
    <property type="project" value="UniProtKB-UniPathway"/>
</dbReference>
<dbReference type="PANTHER" id="PTHR43159">
    <property type="entry name" value="ENOYL-[ACYL-CARRIER-PROTEIN] REDUCTASE"/>
    <property type="match status" value="1"/>
</dbReference>
<reference evidence="13" key="1">
    <citation type="submission" date="2016-10" db="EMBL/GenBank/DDBJ databases">
        <authorList>
            <person name="Varghese N."/>
            <person name="Submissions S."/>
        </authorList>
    </citation>
    <scope>NUCLEOTIDE SEQUENCE [LARGE SCALE GENOMIC DNA]</scope>
    <source>
        <strain evidence="13">DSM 16858</strain>
    </source>
</reference>
<dbReference type="InterPro" id="IPR002347">
    <property type="entry name" value="SDR_fam"/>
</dbReference>
<dbReference type="Proteomes" id="UP000199181">
    <property type="component" value="Unassembled WGS sequence"/>
</dbReference>
<feature type="region of interest" description="Disordered" evidence="11">
    <location>
        <begin position="246"/>
        <end position="275"/>
    </location>
</feature>
<dbReference type="Pfam" id="PF13561">
    <property type="entry name" value="adh_short_C2"/>
    <property type="match status" value="1"/>
</dbReference>
<keyword evidence="13" id="KW-1185">Reference proteome</keyword>
<keyword evidence="6" id="KW-0443">Lipid metabolism</keyword>
<organism evidence="12 13">
    <name type="scientific">Stigmatella erecta</name>
    <dbReference type="NCBI Taxonomy" id="83460"/>
    <lineage>
        <taxon>Bacteria</taxon>
        <taxon>Pseudomonadati</taxon>
        <taxon>Myxococcota</taxon>
        <taxon>Myxococcia</taxon>
        <taxon>Myxococcales</taxon>
        <taxon>Cystobacterineae</taxon>
        <taxon>Archangiaceae</taxon>
        <taxon>Stigmatella</taxon>
    </lineage>
</organism>
<keyword evidence="7 8" id="KW-0275">Fatty acid biosynthesis</keyword>
<keyword evidence="3 8" id="KW-0444">Lipid biosynthesis</keyword>
<evidence type="ECO:0000313" key="13">
    <source>
        <dbReference type="Proteomes" id="UP000199181"/>
    </source>
</evidence>
<feature type="binding site" evidence="10">
    <location>
        <begin position="63"/>
        <end position="64"/>
    </location>
    <ligand>
        <name>NAD(+)</name>
        <dbReference type="ChEBI" id="CHEBI:57540"/>
    </ligand>
</feature>
<dbReference type="SUPFAM" id="SSF51735">
    <property type="entry name" value="NAD(P)-binding Rossmann-fold domains"/>
    <property type="match status" value="1"/>
</dbReference>
<evidence type="ECO:0000256" key="2">
    <source>
        <dbReference type="ARBA" id="ARBA00009233"/>
    </source>
</evidence>
<evidence type="ECO:0000256" key="1">
    <source>
        <dbReference type="ARBA" id="ARBA00005194"/>
    </source>
</evidence>
<comment type="similarity">
    <text evidence="2 8">Belongs to the short-chain dehydrogenases/reductases (SDR) family. FabI subfamily.</text>
</comment>
<dbReference type="UniPathway" id="UPA00094"/>
<dbReference type="AlphaFoldDB" id="A0A1I0L958"/>
<evidence type="ECO:0000256" key="6">
    <source>
        <dbReference type="ARBA" id="ARBA00023098"/>
    </source>
</evidence>
<dbReference type="InterPro" id="IPR036291">
    <property type="entry name" value="NAD(P)-bd_dom_sf"/>
</dbReference>
<feature type="binding site" evidence="9">
    <location>
        <position position="94"/>
    </location>
    <ligand>
        <name>substrate</name>
    </ligand>
</feature>
<comment type="catalytic activity">
    <reaction evidence="8">
        <text>a 2,3-saturated acyl-[ACP] + NAD(+) = a (2E)-enoyl-[ACP] + NADH + H(+)</text>
        <dbReference type="Rhea" id="RHEA:10240"/>
        <dbReference type="Rhea" id="RHEA-COMP:9925"/>
        <dbReference type="Rhea" id="RHEA-COMP:9926"/>
        <dbReference type="ChEBI" id="CHEBI:15378"/>
        <dbReference type="ChEBI" id="CHEBI:57540"/>
        <dbReference type="ChEBI" id="CHEBI:57945"/>
        <dbReference type="ChEBI" id="CHEBI:78784"/>
        <dbReference type="ChEBI" id="CHEBI:78785"/>
        <dbReference type="EC" id="1.3.1.9"/>
    </reaction>
</comment>
<dbReference type="Gene3D" id="3.40.50.720">
    <property type="entry name" value="NAD(P)-binding Rossmann-like Domain"/>
    <property type="match status" value="1"/>
</dbReference>
<dbReference type="RefSeq" id="WP_093525571.1">
    <property type="nucleotide sequence ID" value="NZ_FOIJ01000022.1"/>
</dbReference>
<protein>
    <recommendedName>
        <fullName evidence="8">Enoyl-[acyl-carrier-protein] reductase [NADH]</fullName>
        <ecNumber evidence="8">1.3.1.9</ecNumber>
    </recommendedName>
</protein>
<feature type="binding site" evidence="10">
    <location>
        <begin position="18"/>
        <end position="19"/>
    </location>
    <ligand>
        <name>NAD(+)</name>
        <dbReference type="ChEBI" id="CHEBI:57540"/>
    </ligand>
</feature>
<feature type="binding site" evidence="10">
    <location>
        <position position="12"/>
    </location>
    <ligand>
        <name>NAD(+)</name>
        <dbReference type="ChEBI" id="CHEBI:57540"/>
    </ligand>
</feature>
<name>A0A1I0L958_9BACT</name>